<comment type="caution">
    <text evidence="1">The sequence shown here is derived from an EMBL/GenBank/DDBJ whole genome shotgun (WGS) entry which is preliminary data.</text>
</comment>
<dbReference type="AlphaFoldDB" id="A0A0J5FPZ8"/>
<protein>
    <submittedName>
        <fullName evidence="1">Uncharacterized protein</fullName>
    </submittedName>
</protein>
<dbReference type="EMBL" id="LFCV01000101">
    <property type="protein sequence ID" value="KMJ44358.1"/>
    <property type="molecule type" value="Genomic_DNA"/>
</dbReference>
<dbReference type="RefSeq" id="WP_047964141.1">
    <property type="nucleotide sequence ID" value="NZ_CAWMBG010000101.1"/>
</dbReference>
<organism evidence="1 2">
    <name type="scientific">Xenorhabdus khoisanae</name>
    <dbReference type="NCBI Taxonomy" id="880157"/>
    <lineage>
        <taxon>Bacteria</taxon>
        <taxon>Pseudomonadati</taxon>
        <taxon>Pseudomonadota</taxon>
        <taxon>Gammaproteobacteria</taxon>
        <taxon>Enterobacterales</taxon>
        <taxon>Morganellaceae</taxon>
        <taxon>Xenorhabdus</taxon>
    </lineage>
</organism>
<keyword evidence="2" id="KW-1185">Reference proteome</keyword>
<dbReference type="Proteomes" id="UP000036277">
    <property type="component" value="Unassembled WGS sequence"/>
</dbReference>
<evidence type="ECO:0000313" key="2">
    <source>
        <dbReference type="Proteomes" id="UP000036277"/>
    </source>
</evidence>
<name>A0A0J5FPZ8_9GAMM</name>
<dbReference type="STRING" id="880157.AB204_14865"/>
<reference evidence="1 2" key="1">
    <citation type="submission" date="2015-06" db="EMBL/GenBank/DDBJ databases">
        <title>Draft Whole-Genome Sequence of the Entomopathogenic Bacterium Xenorhabdus khoisanae.</title>
        <authorList>
            <person name="Naidoo S."/>
            <person name="Featherston J."/>
            <person name="Gray V.M."/>
        </authorList>
    </citation>
    <scope>NUCLEOTIDE SEQUENCE [LARGE SCALE GENOMIC DNA]</scope>
    <source>
        <strain evidence="1 2">MCB</strain>
    </source>
</reference>
<sequence>MNNKLQTAIDIAEEIEVQLVPLMCEIDGGTPVDAYLMCRGIHRQSKVLAEKLRGVAEEYNREEQNRD</sequence>
<accession>A0A0J5FPZ8</accession>
<dbReference type="PATRIC" id="fig|880157.4.peg.3167"/>
<dbReference type="OrthoDB" id="6444864at2"/>
<evidence type="ECO:0000313" key="1">
    <source>
        <dbReference type="EMBL" id="KMJ44358.1"/>
    </source>
</evidence>
<gene>
    <name evidence="1" type="ORF">AB204_14865</name>
</gene>
<proteinExistence type="predicted"/>